<accession>A0A267GAZ5</accession>
<dbReference type="Proteomes" id="UP000215902">
    <property type="component" value="Unassembled WGS sequence"/>
</dbReference>
<feature type="region of interest" description="Disordered" evidence="2">
    <location>
        <begin position="1"/>
        <end position="59"/>
    </location>
</feature>
<dbReference type="PRINTS" id="PR02043">
    <property type="entry name" value="CANCERSCCP1"/>
</dbReference>
<dbReference type="PANTHER" id="PTHR20929:SF11">
    <property type="entry name" value="DYNEIN AXONEMAL INTERMEDIATE CHAIN 7"/>
    <property type="match status" value="1"/>
</dbReference>
<dbReference type="GO" id="GO:0048487">
    <property type="term" value="F:beta-tubulin binding"/>
    <property type="evidence" value="ECO:0007669"/>
    <property type="project" value="TreeGrafter"/>
</dbReference>
<dbReference type="InterPro" id="IPR031826">
    <property type="entry name" value="IC97/Casc1_N"/>
</dbReference>
<dbReference type="EMBL" id="NIVC01000430">
    <property type="protein sequence ID" value="PAA83173.1"/>
    <property type="molecule type" value="Genomic_DNA"/>
</dbReference>
<dbReference type="STRING" id="282301.A0A267GAZ5"/>
<gene>
    <name evidence="4" type="ORF">BOX15_Mlig033530g5</name>
</gene>
<evidence type="ECO:0000256" key="1">
    <source>
        <dbReference type="ARBA" id="ARBA00024332"/>
    </source>
</evidence>
<evidence type="ECO:0000256" key="2">
    <source>
        <dbReference type="SAM" id="MobiDB-lite"/>
    </source>
</evidence>
<keyword evidence="5" id="KW-1185">Reference proteome</keyword>
<dbReference type="OrthoDB" id="297923at2759"/>
<comment type="caution">
    <text evidence="4">The sequence shown here is derived from an EMBL/GenBank/DDBJ whole genome shotgun (WGS) entry which is preliminary data.</text>
</comment>
<feature type="region of interest" description="Disordered" evidence="2">
    <location>
        <begin position="426"/>
        <end position="446"/>
    </location>
</feature>
<evidence type="ECO:0000313" key="4">
    <source>
        <dbReference type="EMBL" id="PAA83173.1"/>
    </source>
</evidence>
<dbReference type="GO" id="GO:0008017">
    <property type="term" value="F:microtubule binding"/>
    <property type="evidence" value="ECO:0007669"/>
    <property type="project" value="TreeGrafter"/>
</dbReference>
<feature type="compositionally biased region" description="Acidic residues" evidence="2">
    <location>
        <begin position="277"/>
        <end position="294"/>
    </location>
</feature>
<dbReference type="PANTHER" id="PTHR20929">
    <property type="entry name" value="LUNG ADENOMA SUSCEPTIBILITY 1-RELATED"/>
    <property type="match status" value="1"/>
</dbReference>
<dbReference type="Pfam" id="PF15927">
    <property type="entry name" value="Casc1_N"/>
    <property type="match status" value="1"/>
</dbReference>
<feature type="domain" description="IC97/Casc1 N-terminal" evidence="3">
    <location>
        <begin position="24"/>
        <end position="222"/>
    </location>
</feature>
<comment type="similarity">
    <text evidence="1">Belongs to the DNAI7 family.</text>
</comment>
<organism evidence="4 5">
    <name type="scientific">Macrostomum lignano</name>
    <dbReference type="NCBI Taxonomy" id="282301"/>
    <lineage>
        <taxon>Eukaryota</taxon>
        <taxon>Metazoa</taxon>
        <taxon>Spiralia</taxon>
        <taxon>Lophotrochozoa</taxon>
        <taxon>Platyhelminthes</taxon>
        <taxon>Rhabditophora</taxon>
        <taxon>Macrostomorpha</taxon>
        <taxon>Macrostomida</taxon>
        <taxon>Macrostomidae</taxon>
        <taxon>Macrostomum</taxon>
    </lineage>
</organism>
<feature type="compositionally biased region" description="Basic and acidic residues" evidence="2">
    <location>
        <begin position="295"/>
        <end position="312"/>
    </location>
</feature>
<protein>
    <recommendedName>
        <fullName evidence="3">IC97/Casc1 N-terminal domain-containing protein</fullName>
    </recommendedName>
</protein>
<proteinExistence type="inferred from homology"/>
<dbReference type="InterPro" id="IPR023247">
    <property type="entry name" value="IC97/Dnai7-like"/>
</dbReference>
<feature type="compositionally biased region" description="Polar residues" evidence="2">
    <location>
        <begin position="434"/>
        <end position="445"/>
    </location>
</feature>
<evidence type="ECO:0000313" key="5">
    <source>
        <dbReference type="Proteomes" id="UP000215902"/>
    </source>
</evidence>
<dbReference type="GO" id="GO:0005930">
    <property type="term" value="C:axoneme"/>
    <property type="evidence" value="ECO:0007669"/>
    <property type="project" value="TreeGrafter"/>
</dbReference>
<dbReference type="AlphaFoldDB" id="A0A267GAZ5"/>
<name>A0A267GAZ5_9PLAT</name>
<feature type="compositionally biased region" description="Acidic residues" evidence="2">
    <location>
        <begin position="325"/>
        <end position="347"/>
    </location>
</feature>
<feature type="compositionally biased region" description="Basic and acidic residues" evidence="2">
    <location>
        <begin position="9"/>
        <end position="59"/>
    </location>
</feature>
<evidence type="ECO:0000259" key="3">
    <source>
        <dbReference type="Pfam" id="PF15927"/>
    </source>
</evidence>
<sequence length="767" mass="88042">MPSSGKKGGKGDKEKRKREAEERRRIAEEEERIRQEQEERERRKREKTEAEERKKREKAEQKVRIVELAQLRALLGGYHASRDAHFAALRRDERWRRYLRCDGSPDPVVLPEINTYMVAWREDDKRVLIEDVLEDSKPCLGLIAELEDHLADDEASPEQVRQYRGTIADLQALLQQKLSRATYEMLRRGANAADSETMNLQAVWRSDTICLCLWGNLSKNPRIKTFEFPESGIGFDIPKALTKVGCAYQFLLTTFDHYSPQSASFYAVPIKKEEEVEPVVEEAEAADEAEGEGEGAEKGEEQVEEEPVREPTMDLMAELQRMDGEEPEEKEPEPEPEEELETPEEDLCVSPPPMEFEDFDGEEDAMDLRGYHTIGPVMQFNILQLPPQPQNKRGWTIVQHLVPPQPVSFDYHPQPIVRKEIEELQQPDEAGDVNSVTEGSNPTTVSNQLTATSTQQQAANKKQPEIENPPISVSFKLPSNVFYAEEPKVACWDAERKEWRTDGIEVTKFDEDKRVLNFRTSVFGTLGFLQDFHINMPFQQWELRPLGTRSCRLSIIASINEVAIHVKEDLVCIPETPSDAAEDSPEADPEVQLGKRELSHLEGKWMPVRSLIACLRAAGVNLFPREDSSKHVDVPDKSSIAEQRLYEQMALLSPVMAFAWSRWNSEIKDRESLIVQACEHMEDCPVNEDDYYLFTVTRRHVRRLKIKEFAEEFSDEPDEAVGYHADFYNSFQEFSSQEAKDRVAEVDFQYLKTVTDLLSATRMLVFS</sequence>
<feature type="region of interest" description="Disordered" evidence="2">
    <location>
        <begin position="277"/>
        <end position="351"/>
    </location>
</feature>
<reference evidence="4 5" key="1">
    <citation type="submission" date="2017-06" db="EMBL/GenBank/DDBJ databases">
        <title>A platform for efficient transgenesis in Macrostomum lignano, a flatworm model organism for stem cell research.</title>
        <authorList>
            <person name="Berezikov E."/>
        </authorList>
    </citation>
    <scope>NUCLEOTIDE SEQUENCE [LARGE SCALE GENOMIC DNA]</scope>
    <source>
        <strain evidence="4">DV1</strain>
        <tissue evidence="4">Whole organism</tissue>
    </source>
</reference>